<proteinExistence type="predicted"/>
<organism evidence="1 2">
    <name type="scientific">Vermiconidia calcicola</name>
    <dbReference type="NCBI Taxonomy" id="1690605"/>
    <lineage>
        <taxon>Eukaryota</taxon>
        <taxon>Fungi</taxon>
        <taxon>Dikarya</taxon>
        <taxon>Ascomycota</taxon>
        <taxon>Pezizomycotina</taxon>
        <taxon>Dothideomycetes</taxon>
        <taxon>Dothideomycetidae</taxon>
        <taxon>Mycosphaerellales</taxon>
        <taxon>Extremaceae</taxon>
        <taxon>Vermiconidia</taxon>
    </lineage>
</organism>
<dbReference type="Proteomes" id="UP001281147">
    <property type="component" value="Unassembled WGS sequence"/>
</dbReference>
<accession>A0ACC3N0Y3</accession>
<sequence>MANKLVVFITGANTGLGYEAVKALYKSSTKAYDIVLGSRSVEKGNNAISSLKHEIPESSSIISTVQVDVESDDSIQKAYDTISSRFGKVDTLINNAGAGFDVEMQSGKLSVREGWMKAWNINVAGTQVLTTTFVPLLLKSSDPRLMFITSGTSALSETEKFDHPALARINASPDAGWPKPEQLNPITCYRSSKTGLNMLMREWSRILKNDNVKVWAISPGFLATGLNGVGAEQLKKMGAVDPSEGGTFIKDVVEGMRDDDAGKVIRATMRQPY</sequence>
<keyword evidence="2" id="KW-1185">Reference proteome</keyword>
<name>A0ACC3N0Y3_9PEZI</name>
<gene>
    <name evidence="1" type="ORF">LTR37_012429</name>
</gene>
<reference evidence="1" key="1">
    <citation type="submission" date="2023-07" db="EMBL/GenBank/DDBJ databases">
        <title>Black Yeasts Isolated from many extreme environments.</title>
        <authorList>
            <person name="Coleine C."/>
            <person name="Stajich J.E."/>
            <person name="Selbmann L."/>
        </authorList>
    </citation>
    <scope>NUCLEOTIDE SEQUENCE</scope>
    <source>
        <strain evidence="1">CCFEE 5714</strain>
    </source>
</reference>
<evidence type="ECO:0000313" key="2">
    <source>
        <dbReference type="Proteomes" id="UP001281147"/>
    </source>
</evidence>
<comment type="caution">
    <text evidence="1">The sequence shown here is derived from an EMBL/GenBank/DDBJ whole genome shotgun (WGS) entry which is preliminary data.</text>
</comment>
<dbReference type="EMBL" id="JAUTXU010000115">
    <property type="protein sequence ID" value="KAK3706930.1"/>
    <property type="molecule type" value="Genomic_DNA"/>
</dbReference>
<protein>
    <submittedName>
        <fullName evidence="1">Uncharacterized protein</fullName>
    </submittedName>
</protein>
<evidence type="ECO:0000313" key="1">
    <source>
        <dbReference type="EMBL" id="KAK3706930.1"/>
    </source>
</evidence>